<dbReference type="Proteomes" id="UP000095008">
    <property type="component" value="Unassembled WGS sequence"/>
</dbReference>
<dbReference type="RefSeq" id="WP_010638190.1">
    <property type="nucleotide sequence ID" value="NZ_JABBDT010000002.1"/>
</dbReference>
<name>A0A1C2IE01_ACITH</name>
<evidence type="ECO:0000256" key="1">
    <source>
        <dbReference type="ARBA" id="ARBA00022679"/>
    </source>
</evidence>
<evidence type="ECO:0000259" key="3">
    <source>
        <dbReference type="PROSITE" id="PS51186"/>
    </source>
</evidence>
<dbReference type="EMBL" id="LWRY01000044">
    <property type="protein sequence ID" value="OCX74218.1"/>
    <property type="molecule type" value="Genomic_DNA"/>
</dbReference>
<dbReference type="InterPro" id="IPR016181">
    <property type="entry name" value="Acyl_CoA_acyltransferase"/>
</dbReference>
<comment type="caution">
    <text evidence="5">The sequence shown here is derived from an EMBL/GenBank/DDBJ whole genome shotgun (WGS) entry which is preliminary data.</text>
</comment>
<dbReference type="Proteomes" id="UP000094893">
    <property type="component" value="Unassembled WGS sequence"/>
</dbReference>
<dbReference type="PANTHER" id="PTHR43072:SF23">
    <property type="entry name" value="UPF0039 PROTEIN C11D3.02C"/>
    <property type="match status" value="1"/>
</dbReference>
<dbReference type="Gene3D" id="3.40.630.30">
    <property type="match status" value="1"/>
</dbReference>
<keyword evidence="7" id="KW-1185">Reference proteome</keyword>
<dbReference type="EMBL" id="LWSA01000195">
    <property type="protein sequence ID" value="OCX70559.1"/>
    <property type="molecule type" value="Genomic_DNA"/>
</dbReference>
<gene>
    <name evidence="5" type="ORF">A6M23_06530</name>
    <name evidence="4" type="ORF">A6P07_14145</name>
</gene>
<dbReference type="eggNOG" id="COG1247">
    <property type="taxonomic scope" value="Bacteria"/>
</dbReference>
<dbReference type="InterPro" id="IPR000182">
    <property type="entry name" value="GNAT_dom"/>
</dbReference>
<accession>A0A1C2IE01</accession>
<organism evidence="5 7">
    <name type="scientific">Acidithiobacillus thiooxidans</name>
    <name type="common">Thiobacillus thiooxidans</name>
    <dbReference type="NCBI Taxonomy" id="930"/>
    <lineage>
        <taxon>Bacteria</taxon>
        <taxon>Pseudomonadati</taxon>
        <taxon>Pseudomonadota</taxon>
        <taxon>Acidithiobacillia</taxon>
        <taxon>Acidithiobacillales</taxon>
        <taxon>Acidithiobacillaceae</taxon>
        <taxon>Acidithiobacillus</taxon>
    </lineage>
</organism>
<proteinExistence type="predicted"/>
<reference evidence="5 6" key="1">
    <citation type="journal article" date="2016" name="Int. J. Mol. Sci.">
        <title>Comparative genomics of the extreme acidophile Acidithiobacillus thiooxidans reveals intraspecific divergence and niche adaptation.</title>
        <authorList>
            <person name="Zhang X."/>
            <person name="Feng X."/>
            <person name="Tao J."/>
            <person name="Ma L."/>
            <person name="Xiao Y."/>
            <person name="Liang Y."/>
            <person name="Liu X."/>
            <person name="Yin H."/>
        </authorList>
    </citation>
    <scope>NUCLEOTIDE SEQUENCE [LARGE SCALE GENOMIC DNA]</scope>
    <source>
        <strain evidence="4 6">A02</strain>
        <strain evidence="5">DXS-W</strain>
    </source>
</reference>
<dbReference type="CDD" id="cd04301">
    <property type="entry name" value="NAT_SF"/>
    <property type="match status" value="1"/>
</dbReference>
<dbReference type="PROSITE" id="PS51186">
    <property type="entry name" value="GNAT"/>
    <property type="match status" value="1"/>
</dbReference>
<keyword evidence="1" id="KW-0808">Transferase</keyword>
<feature type="domain" description="N-acetyltransferase" evidence="3">
    <location>
        <begin position="18"/>
        <end position="175"/>
    </location>
</feature>
<evidence type="ECO:0000313" key="7">
    <source>
        <dbReference type="Proteomes" id="UP000095008"/>
    </source>
</evidence>
<evidence type="ECO:0000256" key="2">
    <source>
        <dbReference type="ARBA" id="ARBA00023315"/>
    </source>
</evidence>
<evidence type="ECO:0000313" key="4">
    <source>
        <dbReference type="EMBL" id="OCX70559.1"/>
    </source>
</evidence>
<dbReference type="SUPFAM" id="SSF55729">
    <property type="entry name" value="Acyl-CoA N-acyltransferases (Nat)"/>
    <property type="match status" value="1"/>
</dbReference>
<evidence type="ECO:0000313" key="6">
    <source>
        <dbReference type="Proteomes" id="UP000094893"/>
    </source>
</evidence>
<dbReference type="Pfam" id="PF00583">
    <property type="entry name" value="Acetyltransf_1"/>
    <property type="match status" value="1"/>
</dbReference>
<keyword evidence="2" id="KW-0012">Acyltransferase</keyword>
<dbReference type="AlphaFoldDB" id="A0A1C2IE01"/>
<dbReference type="OrthoDB" id="5459937at2"/>
<dbReference type="PANTHER" id="PTHR43072">
    <property type="entry name" value="N-ACETYLTRANSFERASE"/>
    <property type="match status" value="1"/>
</dbReference>
<dbReference type="GO" id="GO:0016747">
    <property type="term" value="F:acyltransferase activity, transferring groups other than amino-acyl groups"/>
    <property type="evidence" value="ECO:0007669"/>
    <property type="project" value="InterPro"/>
</dbReference>
<evidence type="ECO:0000313" key="5">
    <source>
        <dbReference type="EMBL" id="OCX74218.1"/>
    </source>
</evidence>
<protein>
    <recommendedName>
        <fullName evidence="3">N-acetyltransferase domain-containing protein</fullName>
    </recommendedName>
</protein>
<sequence length="179" mass="20024">MILLPSQSFPYIVSSVEVSGWQIVSADIQRIFNVEIVESPFIYREKIFDDIEIEQWFLSRVQSGGLILSCSRKDNQKLVGFASYGPFRSFPGSVGTVEHSIYVDRSQRGQGIGSVLLHEITMAAQKSGRKALVGVIDSENLGSLHMHDQADFARVGCMKSLGYKWGAYRDAWFVQKVLA</sequence>